<gene>
    <name evidence="1" type="ORF">IE53DRAFT_371375</name>
</gene>
<sequence>MVAPTLIDCWHVRDLQRFRAVLKGGANDRSGAGSGAGPYSSSYSHGGVSHSSLGHHHSSGPCPPSEVNRRDHAGRTALHLIASSTEPVSIDYLHALLSHPSINLNLQDAENGWTALHRALYHSNLITALTLLRRPDTDTRLKDFEGLTPFDLYNSTVPGTNPNLDSLGAEPDFSEPGKVATQLFTWGVNRNFCLGLGDGDDRALPDRVILKAPHLQEQPGRQSPTGSVGRKFDRIGVKDIAMSKLHTVVLTDEKSENVWVCGLGGNGRLGQSPQTQPAFEPLKDFKETARCIAVAQDHTIIVTTSGAVYTYGLNRFSQLGYVVEQGLGVVSSSSGAGRGGGAASATFGGGGRVGSSAADLDVQVSPRKIVGPLKKEVVLGAAASKLHSVVFTADALYTWGTNTGQLGYDRGGTPVQVLPRKVTALVAEAGIKQVAATEFGTACLMESWDVIVWHNDSHYRINFPLARFTADISVFRPRQAQPKPSISKLTSSGTTFAALSDMGDLFTFNLEHPSEYASGPGSKSGGQGQAQSRTAALSAVPKPQLVWSVRKKFTAVRDVAIGSDGSIILCTESGHVFVRSRKSDVSFGGNSAKAAGRAFKFQAVPYLQRVVKVATSESGALAAIRSEPSLLEVRPKGRTIEEALRDLLPHLRVQSHTATDADKGITTQVVDLTDNASDIDADASSDDESDAGDDTAARYQHMALLIAEAAKRWDAGRAVATGGQGPNDVNLRSFYGPHNLIPPFGCDAFVVAGGRYLPVHRSIIAARIPSLAPVLSNPSSKGGSMPAGISVKRVGEKVATINIPSCSFSTALFLLHYVYSDDLPPVWTSSVGLSVEKSYKAGKIDRLQVQSQLLELAQSLGLSALEPVLRSPVPRPPVATLRADMLRMFETQVDVEPSQSPLRDVEIAFKDRTIPAHSPILRRSPFFAALFQPRWTSSRWESNVITIDMKHLRWEVARIVLLHLYVDGGLSTFDGIDEDKTMDQYMDFLIEVLAASNELLLDKLKLLCCVLLRRRVLANNVSAVLTDADFYHALPLKEACLDYCTRTMETLLESGMLDELGHRMLKDLTKYVRNKQDEKMRRTLASDRVLALIEKHREYYDDLDIPEPSLHLVVNKVGKRLKSPGLHPADSSRRMQSFSAGGGVSPLTSPRMKPLGGSSNILNVGPGSDPSMMFSMDEDETPQQGKSPSLNAVQATSSSRSASSSTTSSPWSILPKVAHMSLDDQPGRGDRTPAPWRGKSVETEKAATASSRDAKSSESATSPPPTPSGSSGLRGIMAAEREREQQARRGVVRSTPGLSPAGSGATTPVKSTTSTSNLEMIPLTISAKLSQKDRKRQKAAAAAAALTTPPEASPALSASSHSATPSPWKLPERVQSSIRAQNGNLADSPTAMATSFSSLAKALVSSTSPPLANVLSSPPGPTLASLASTSSNSNNNHPMGPTYTPTRIQGQRSLLSQKRVSSSGEAPAWSHPNVVSPNHLASSSTSGHFHITMTRRSSTSSSSSSSSSFSSSPPTNKANSTLTAAANMSRTSSAGSFLNTRNIPNPSPSSSHREPKPLTFAQIQQQQLLLDLETKAEEEAKVKSKKKSFAEILEEERLEEERSNREKKQAEEFERWFEEESRRVREAQGKVKGKKKASRNVVEQKEGGEERKGSGGKAKVPPPRSSNERKKRDVEREKPKPTRRKASRKGGEAEEGKVDEKKPNPSTNSSSSPPIVISLNPNSAVFQPRFVDKHA</sequence>
<dbReference type="EMBL" id="KZ820405">
    <property type="protein sequence ID" value="PWN47537.1"/>
    <property type="molecule type" value="Genomic_DNA"/>
</dbReference>
<keyword evidence="2" id="KW-1185">Reference proteome</keyword>
<reference evidence="1 2" key="1">
    <citation type="journal article" date="2018" name="Mol. Biol. Evol.">
        <title>Broad Genomic Sampling Reveals a Smut Pathogenic Ancestry of the Fungal Clade Ustilaginomycotina.</title>
        <authorList>
            <person name="Kijpornyongpan T."/>
            <person name="Mondo S.J."/>
            <person name="Barry K."/>
            <person name="Sandor L."/>
            <person name="Lee J."/>
            <person name="Lipzen A."/>
            <person name="Pangilinan J."/>
            <person name="LaButti K."/>
            <person name="Hainaut M."/>
            <person name="Henrissat B."/>
            <person name="Grigoriev I.V."/>
            <person name="Spatafora J.W."/>
            <person name="Aime M.C."/>
        </authorList>
    </citation>
    <scope>NUCLEOTIDE SEQUENCE [LARGE SCALE GENOMIC DNA]</scope>
    <source>
        <strain evidence="1 2">SA 807</strain>
    </source>
</reference>
<protein>
    <submittedName>
        <fullName evidence="1">Uncharacterized protein</fullName>
    </submittedName>
</protein>
<organism evidence="1 2">
    <name type="scientific">Violaceomyces palustris</name>
    <dbReference type="NCBI Taxonomy" id="1673888"/>
    <lineage>
        <taxon>Eukaryota</taxon>
        <taxon>Fungi</taxon>
        <taxon>Dikarya</taxon>
        <taxon>Basidiomycota</taxon>
        <taxon>Ustilaginomycotina</taxon>
        <taxon>Ustilaginomycetes</taxon>
        <taxon>Violaceomycetales</taxon>
        <taxon>Violaceomycetaceae</taxon>
        <taxon>Violaceomyces</taxon>
    </lineage>
</organism>
<proteinExistence type="predicted"/>
<name>A0ACD0NNX9_9BASI</name>
<dbReference type="Proteomes" id="UP000245626">
    <property type="component" value="Unassembled WGS sequence"/>
</dbReference>
<accession>A0ACD0NNX9</accession>
<evidence type="ECO:0000313" key="1">
    <source>
        <dbReference type="EMBL" id="PWN47537.1"/>
    </source>
</evidence>
<evidence type="ECO:0000313" key="2">
    <source>
        <dbReference type="Proteomes" id="UP000245626"/>
    </source>
</evidence>